<proteinExistence type="predicted"/>
<dbReference type="OrthoDB" id="3199331at2"/>
<keyword evidence="1" id="KW-1133">Transmembrane helix</keyword>
<feature type="transmembrane region" description="Helical" evidence="1">
    <location>
        <begin position="331"/>
        <end position="349"/>
    </location>
</feature>
<feature type="transmembrane region" description="Helical" evidence="1">
    <location>
        <begin position="296"/>
        <end position="319"/>
    </location>
</feature>
<sequence>MEKRNIIIILAIILVQLFGNTSYAMEEKSILILVDELDLEVLEDITDGINFGTGLMNIKTRKPSGVESYYFSIAAGRKVGIKPEYYKGLYKDENGTIIISGYEDMVKDLSKGINNIKTNVLGEKLKDEGISYIGDNSSAIVAANNTGSINYGEIEIKYHKNWLINKTNLHLSKSNILVLSYNIDQTNYRVRLLKDYIQEYKDYNIFILPKKVSKRMEYIINSSLVPVIYINGKDNGMIKSSSTKREGFITIEDIYGELLSIYGEKDSSIIGNKINIVERQNNLNNIKDLFKKTINLILITYIFHGLVYFVQGYTAYYIYKNRKDKLDKINLFNSFIVINIFIGLLMGASSLHINIALYLFINLLTSYIITIFMADRDVNTIKLFATLTYGLIILGIIFYPETIYNSYIGFNNLFYGARYYGFNNGIMGVLLVSSIISCYFVMELFKNEFLKNLICLIHVFTNMIVLSANYGANTGGFLTALALFLIIIYTNLLGKNWNIKNLALLILAGILIFGVNMYFDYLSNEKSHAINFFIRLKTHGISEFVDMFRIKARELIKLTLLPPFSIVLVAQAISLRTLLNGINENLKKQTYIILITGIIGFLLNDTGMITFIYMTHYLISLLVYNRRKSL</sequence>
<feature type="transmembrane region" description="Helical" evidence="1">
    <location>
        <begin position="476"/>
        <end position="494"/>
    </location>
</feature>
<organism evidence="2 3">
    <name type="scientific">[Clostridium] ultunense Esp</name>
    <dbReference type="NCBI Taxonomy" id="1288971"/>
    <lineage>
        <taxon>Bacteria</taxon>
        <taxon>Bacillati</taxon>
        <taxon>Bacillota</taxon>
        <taxon>Tissierellia</taxon>
        <taxon>Tissierellales</taxon>
        <taxon>Tepidimicrobiaceae</taxon>
        <taxon>Schnuerera</taxon>
    </lineage>
</organism>
<dbReference type="Proteomes" id="UP000245423">
    <property type="component" value="Chromosome 1"/>
</dbReference>
<feature type="transmembrane region" description="Helical" evidence="1">
    <location>
        <begin position="419"/>
        <end position="441"/>
    </location>
</feature>
<keyword evidence="1" id="KW-0812">Transmembrane</keyword>
<protein>
    <submittedName>
        <fullName evidence="2">Uncharacterized protein</fullName>
    </submittedName>
</protein>
<evidence type="ECO:0000256" key="1">
    <source>
        <dbReference type="SAM" id="Phobius"/>
    </source>
</evidence>
<reference evidence="2 3" key="1">
    <citation type="submission" date="2016-11" db="EMBL/GenBank/DDBJ databases">
        <authorList>
            <person name="Manzoor S."/>
        </authorList>
    </citation>
    <scope>NUCLEOTIDE SEQUENCE [LARGE SCALE GENOMIC DNA]</scope>
    <source>
        <strain evidence="2">Clostridium ultunense strain Esp</strain>
    </source>
</reference>
<feature type="transmembrane region" description="Helical" evidence="1">
    <location>
        <begin position="355"/>
        <end position="374"/>
    </location>
</feature>
<feature type="transmembrane region" description="Helical" evidence="1">
    <location>
        <begin position="560"/>
        <end position="579"/>
    </location>
</feature>
<dbReference type="RefSeq" id="WP_109840660.1">
    <property type="nucleotide sequence ID" value="NZ_LT669839.1"/>
</dbReference>
<feature type="transmembrane region" description="Helical" evidence="1">
    <location>
        <begin position="381"/>
        <end position="399"/>
    </location>
</feature>
<evidence type="ECO:0000313" key="2">
    <source>
        <dbReference type="EMBL" id="SHD77647.1"/>
    </source>
</evidence>
<evidence type="ECO:0000313" key="3">
    <source>
        <dbReference type="Proteomes" id="UP000245423"/>
    </source>
</evidence>
<keyword evidence="1" id="KW-0472">Membrane</keyword>
<keyword evidence="3" id="KW-1185">Reference proteome</keyword>
<feature type="transmembrane region" description="Helical" evidence="1">
    <location>
        <begin position="591"/>
        <end position="614"/>
    </location>
</feature>
<accession>A0A1M4PQC1</accession>
<dbReference type="AlphaFoldDB" id="A0A1M4PQC1"/>
<feature type="transmembrane region" description="Helical" evidence="1">
    <location>
        <begin position="453"/>
        <end position="470"/>
    </location>
</feature>
<name>A0A1M4PQC1_9FIRM</name>
<feature type="transmembrane region" description="Helical" evidence="1">
    <location>
        <begin position="501"/>
        <end position="519"/>
    </location>
</feature>
<dbReference type="EMBL" id="LT669839">
    <property type="protein sequence ID" value="SHD77647.1"/>
    <property type="molecule type" value="Genomic_DNA"/>
</dbReference>
<gene>
    <name evidence="2" type="ORF">CUESP1_2293</name>
</gene>